<dbReference type="InterPro" id="IPR050215">
    <property type="entry name" value="Thiolase-like_sf_Thiolase"/>
</dbReference>
<dbReference type="FunFam" id="3.40.47.10:FF:000010">
    <property type="entry name" value="Acetyl-CoA acetyltransferase (Thiolase)"/>
    <property type="match status" value="1"/>
</dbReference>
<sequence length="391" mass="41364">MREAVIVAGARTPVGRAKKGTLAHVRPDDLGALVVKETLKRAGNYEGNIDDLIMGCAMPEAEQGLNMARNIGALAGLPHTVPAITINRYCSSGLQSIAYGAEKIMLGQTDTAIAGGAESMSLVPMMGHTVRPNARLAEEAPEYYMGMGHTAEKVAEKYGISRQEQDEFAVRSHQRAANAIKEGKFSEEIVPVDVALRTVGADHKLSEKMVQFSQDEGVRANTTSEILSKLKPAFNVRGSVTAGNSSQTSDGAAAVLLMDRDKAESLGYQPMVKFRSFAVAGVPPEIMGVGPVAAVPLALKYAGLELSDIGLFELNEAFASQSIQVIRELGLDEEKVNVNGGAIALGHPLGCSGAKLTLSLIHEMKRRNEQFGVVTMCIGGGMGAAGVFELI</sequence>
<feature type="domain" description="Thiolase C-terminal" evidence="9">
    <location>
        <begin position="269"/>
        <end position="389"/>
    </location>
</feature>
<keyword evidence="4 7" id="KW-0012">Acyltransferase</keyword>
<evidence type="ECO:0000256" key="5">
    <source>
        <dbReference type="ARBA" id="ARBA00024073"/>
    </source>
</evidence>
<evidence type="ECO:0000256" key="1">
    <source>
        <dbReference type="ARBA" id="ARBA00005189"/>
    </source>
</evidence>
<feature type="active site" description="Acyl-thioester intermediate" evidence="6">
    <location>
        <position position="90"/>
    </location>
</feature>
<dbReference type="GO" id="GO:0003988">
    <property type="term" value="F:acetyl-CoA C-acyltransferase activity"/>
    <property type="evidence" value="ECO:0007669"/>
    <property type="project" value="UniProtKB-EC"/>
</dbReference>
<dbReference type="InterPro" id="IPR020616">
    <property type="entry name" value="Thiolase_N"/>
</dbReference>
<keyword evidence="11" id="KW-1185">Reference proteome</keyword>
<dbReference type="PANTHER" id="PTHR43853">
    <property type="entry name" value="3-KETOACYL-COA THIOLASE, PEROXISOMAL"/>
    <property type="match status" value="1"/>
</dbReference>
<evidence type="ECO:0000256" key="6">
    <source>
        <dbReference type="PIRSR" id="PIRSR000429-1"/>
    </source>
</evidence>
<dbReference type="NCBIfam" id="TIGR01930">
    <property type="entry name" value="AcCoA-C-Actrans"/>
    <property type="match status" value="1"/>
</dbReference>
<reference evidence="10 11" key="1">
    <citation type="journal article" date="2016" name="Sci. Rep.">
        <title>Complete genome sequence and transcriptomic analysis of a novel marine strain Bacillus weihaiensis reveals the mechanism of brown algae degradation.</title>
        <authorList>
            <person name="Zhu Y."/>
            <person name="Chen P."/>
            <person name="Bao Y."/>
            <person name="Men Y."/>
            <person name="Zeng Y."/>
            <person name="Yang J."/>
            <person name="Sun J."/>
            <person name="Sun Y."/>
        </authorList>
    </citation>
    <scope>NUCLEOTIDE SEQUENCE [LARGE SCALE GENOMIC DNA]</scope>
    <source>
        <strain evidence="10 11">Alg07</strain>
    </source>
</reference>
<dbReference type="STRING" id="1547283.A9C19_02790"/>
<dbReference type="Pfam" id="PF02803">
    <property type="entry name" value="Thiolase_C"/>
    <property type="match status" value="1"/>
</dbReference>
<dbReference type="InterPro" id="IPR020613">
    <property type="entry name" value="Thiolase_CS"/>
</dbReference>
<dbReference type="AlphaFoldDB" id="A0A1L3MN40"/>
<dbReference type="Gene3D" id="3.40.47.10">
    <property type="match status" value="1"/>
</dbReference>
<evidence type="ECO:0000256" key="2">
    <source>
        <dbReference type="ARBA" id="ARBA00010982"/>
    </source>
</evidence>
<evidence type="ECO:0000256" key="3">
    <source>
        <dbReference type="ARBA" id="ARBA00022679"/>
    </source>
</evidence>
<comment type="pathway">
    <text evidence="1">Lipid metabolism.</text>
</comment>
<dbReference type="PIRSF" id="PIRSF000429">
    <property type="entry name" value="Ac-CoA_Ac_transf"/>
    <property type="match status" value="1"/>
</dbReference>
<dbReference type="EMBL" id="CP016020">
    <property type="protein sequence ID" value="APH03770.1"/>
    <property type="molecule type" value="Genomic_DNA"/>
</dbReference>
<dbReference type="GO" id="GO:0005737">
    <property type="term" value="C:cytoplasm"/>
    <property type="evidence" value="ECO:0007669"/>
    <property type="project" value="UniProtKB-ARBA"/>
</dbReference>
<dbReference type="SUPFAM" id="SSF53901">
    <property type="entry name" value="Thiolase-like"/>
    <property type="match status" value="2"/>
</dbReference>
<evidence type="ECO:0000313" key="10">
    <source>
        <dbReference type="EMBL" id="APH03770.1"/>
    </source>
</evidence>
<dbReference type="PROSITE" id="PS00098">
    <property type="entry name" value="THIOLASE_1"/>
    <property type="match status" value="1"/>
</dbReference>
<dbReference type="CDD" id="cd00751">
    <property type="entry name" value="thiolase"/>
    <property type="match status" value="1"/>
</dbReference>
<dbReference type="GO" id="GO:0006635">
    <property type="term" value="P:fatty acid beta-oxidation"/>
    <property type="evidence" value="ECO:0007669"/>
    <property type="project" value="TreeGrafter"/>
</dbReference>
<evidence type="ECO:0000259" key="9">
    <source>
        <dbReference type="Pfam" id="PF02803"/>
    </source>
</evidence>
<keyword evidence="3 7" id="KW-0808">Transferase</keyword>
<feature type="active site" description="Proton acceptor" evidence="6">
    <location>
        <position position="377"/>
    </location>
</feature>
<feature type="domain" description="Thiolase N-terminal" evidence="8">
    <location>
        <begin position="5"/>
        <end position="260"/>
    </location>
</feature>
<protein>
    <recommendedName>
        <fullName evidence="5">acetyl-CoA C-acyltransferase</fullName>
        <ecNumber evidence="5">2.3.1.16</ecNumber>
    </recommendedName>
</protein>
<dbReference type="GO" id="GO:0010124">
    <property type="term" value="P:phenylacetate catabolic process"/>
    <property type="evidence" value="ECO:0007669"/>
    <property type="project" value="TreeGrafter"/>
</dbReference>
<dbReference type="RefSeq" id="WP_072578560.1">
    <property type="nucleotide sequence ID" value="NZ_CP016020.1"/>
</dbReference>
<dbReference type="EC" id="2.3.1.16" evidence="5"/>
<dbReference type="PROSITE" id="PS00099">
    <property type="entry name" value="THIOLASE_3"/>
    <property type="match status" value="1"/>
</dbReference>
<evidence type="ECO:0000313" key="11">
    <source>
        <dbReference type="Proteomes" id="UP000181936"/>
    </source>
</evidence>
<evidence type="ECO:0000256" key="7">
    <source>
        <dbReference type="RuleBase" id="RU003557"/>
    </source>
</evidence>
<dbReference type="InterPro" id="IPR016039">
    <property type="entry name" value="Thiolase-like"/>
</dbReference>
<comment type="similarity">
    <text evidence="2 7">Belongs to the thiolase-like superfamily. Thiolase family.</text>
</comment>
<dbReference type="PANTHER" id="PTHR43853:SF21">
    <property type="entry name" value="STEROID 3-KETOACYL-COA THIOLASE"/>
    <property type="match status" value="1"/>
</dbReference>
<dbReference type="KEGG" id="bwh:A9C19_02790"/>
<dbReference type="InterPro" id="IPR020617">
    <property type="entry name" value="Thiolase_C"/>
</dbReference>
<feature type="active site" description="Proton acceptor" evidence="6">
    <location>
        <position position="347"/>
    </location>
</feature>
<dbReference type="NCBIfam" id="NF005805">
    <property type="entry name" value="PRK07661.1"/>
    <property type="match status" value="1"/>
</dbReference>
<name>A0A1L3MN40_9BACI</name>
<dbReference type="InterPro" id="IPR002155">
    <property type="entry name" value="Thiolase"/>
</dbReference>
<dbReference type="PROSITE" id="PS00737">
    <property type="entry name" value="THIOLASE_2"/>
    <property type="match status" value="1"/>
</dbReference>
<organism evidence="10 11">
    <name type="scientific">Bacillus weihaiensis</name>
    <dbReference type="NCBI Taxonomy" id="1547283"/>
    <lineage>
        <taxon>Bacteria</taxon>
        <taxon>Bacillati</taxon>
        <taxon>Bacillota</taxon>
        <taxon>Bacilli</taxon>
        <taxon>Bacillales</taxon>
        <taxon>Bacillaceae</taxon>
        <taxon>Bacillus</taxon>
    </lineage>
</organism>
<dbReference type="OrthoDB" id="9764892at2"/>
<evidence type="ECO:0000259" key="8">
    <source>
        <dbReference type="Pfam" id="PF00108"/>
    </source>
</evidence>
<dbReference type="Pfam" id="PF00108">
    <property type="entry name" value="Thiolase_N"/>
    <property type="match status" value="1"/>
</dbReference>
<dbReference type="Proteomes" id="UP000181936">
    <property type="component" value="Chromosome"/>
</dbReference>
<dbReference type="InterPro" id="IPR020610">
    <property type="entry name" value="Thiolase_AS"/>
</dbReference>
<accession>A0A1L3MN40</accession>
<proteinExistence type="inferred from homology"/>
<dbReference type="InterPro" id="IPR020615">
    <property type="entry name" value="Thiolase_acyl_enz_int_AS"/>
</dbReference>
<evidence type="ECO:0000256" key="4">
    <source>
        <dbReference type="ARBA" id="ARBA00023315"/>
    </source>
</evidence>
<gene>
    <name evidence="10" type="ORF">A9C19_02790</name>
</gene>